<feature type="non-terminal residue" evidence="2">
    <location>
        <position position="369"/>
    </location>
</feature>
<dbReference type="AlphaFoldDB" id="A0ABD3R5R1"/>
<proteinExistence type="predicted"/>
<protein>
    <recommendedName>
        <fullName evidence="4">Transposase</fullName>
    </recommendedName>
</protein>
<feature type="region of interest" description="Disordered" evidence="1">
    <location>
        <begin position="316"/>
        <end position="369"/>
    </location>
</feature>
<organism evidence="2 3">
    <name type="scientific">Cyclostephanos tholiformis</name>
    <dbReference type="NCBI Taxonomy" id="382380"/>
    <lineage>
        <taxon>Eukaryota</taxon>
        <taxon>Sar</taxon>
        <taxon>Stramenopiles</taxon>
        <taxon>Ochrophyta</taxon>
        <taxon>Bacillariophyta</taxon>
        <taxon>Coscinodiscophyceae</taxon>
        <taxon>Thalassiosirophycidae</taxon>
        <taxon>Stephanodiscales</taxon>
        <taxon>Stephanodiscaceae</taxon>
        <taxon>Cyclostephanos</taxon>
    </lineage>
</organism>
<keyword evidence="3" id="KW-1185">Reference proteome</keyword>
<feature type="compositionally biased region" description="Low complexity" evidence="1">
    <location>
        <begin position="321"/>
        <end position="337"/>
    </location>
</feature>
<comment type="caution">
    <text evidence="2">The sequence shown here is derived from an EMBL/GenBank/DDBJ whole genome shotgun (WGS) entry which is preliminary data.</text>
</comment>
<dbReference type="EMBL" id="JALLPB020000542">
    <property type="protein sequence ID" value="KAL3808144.1"/>
    <property type="molecule type" value="Genomic_DNA"/>
</dbReference>
<gene>
    <name evidence="2" type="ORF">ACHAXA_000428</name>
</gene>
<dbReference type="PANTHER" id="PTHR46599:SF3">
    <property type="entry name" value="PIGGYBAC TRANSPOSABLE ELEMENT-DERIVED PROTEIN 4"/>
    <property type="match status" value="1"/>
</dbReference>
<feature type="compositionally biased region" description="Polar residues" evidence="1">
    <location>
        <begin position="359"/>
        <end position="369"/>
    </location>
</feature>
<sequence length="369" mass="41506">MRVSCINFHGRRHNLWESSGTALKYLPSYNLCATGMSRNRFDDIWYAVRWSCQPPEQPLGMSSEQYRWMLVDDFVANINEYCARTFVPGGHLEADESMIWIPHYAAIERKPDNSAGSRILLTLRRGLCSDSRSSRARPKRRRLLPLLPTKMTTTRTLLPTKVERGRGFFQSWWHHGKTADASSVIIEVPQPKAITKYYKGAGTIDRHNRLRADELRLDLNPGTKHWDKRFNIGVLSIICVDAYLFFQQVVSTNSRTRSCLEFFGRLADELIDNQEGIRITWAAADTDAGGDGSTDAAEPTVRKTIKMKHKKVLIAHRGDAAARTARGNRSSSAARARTPPTLPRNSSGSATLRRWRGASASQSTSTPGT</sequence>
<evidence type="ECO:0000313" key="2">
    <source>
        <dbReference type="EMBL" id="KAL3808144.1"/>
    </source>
</evidence>
<name>A0ABD3R5R1_9STRA</name>
<evidence type="ECO:0000313" key="3">
    <source>
        <dbReference type="Proteomes" id="UP001530377"/>
    </source>
</evidence>
<dbReference type="Proteomes" id="UP001530377">
    <property type="component" value="Unassembled WGS sequence"/>
</dbReference>
<evidence type="ECO:0000256" key="1">
    <source>
        <dbReference type="SAM" id="MobiDB-lite"/>
    </source>
</evidence>
<evidence type="ECO:0008006" key="4">
    <source>
        <dbReference type="Google" id="ProtNLM"/>
    </source>
</evidence>
<dbReference type="PANTHER" id="PTHR46599">
    <property type="entry name" value="PIGGYBAC TRANSPOSABLE ELEMENT-DERIVED PROTEIN 4"/>
    <property type="match status" value="1"/>
</dbReference>
<reference evidence="2 3" key="1">
    <citation type="submission" date="2024-10" db="EMBL/GenBank/DDBJ databases">
        <title>Updated reference genomes for cyclostephanoid diatoms.</title>
        <authorList>
            <person name="Roberts W.R."/>
            <person name="Alverson A.J."/>
        </authorList>
    </citation>
    <scope>NUCLEOTIDE SEQUENCE [LARGE SCALE GENOMIC DNA]</scope>
    <source>
        <strain evidence="2 3">AJA228-03</strain>
    </source>
</reference>
<accession>A0ABD3R5R1</accession>